<dbReference type="NCBIfam" id="TIGR02069">
    <property type="entry name" value="cyanophycinase"/>
    <property type="match status" value="1"/>
</dbReference>
<comment type="function">
    <text evidence="2">Exopeptidase that catalyzes the hydrolytic cleavage of multi-L-arginyl-poly-L-aspartic acid (cyanophycin; a water-insoluble reserve polymer) into aspartate-arginine dipeptides.</text>
</comment>
<reference evidence="10 11" key="1">
    <citation type="submission" date="2018-12" db="EMBL/GenBank/DDBJ databases">
        <authorList>
            <person name="Feng G."/>
            <person name="Zhu H."/>
        </authorList>
    </citation>
    <scope>NUCLEOTIDE SEQUENCE [LARGE SCALE GENOMIC DNA]</scope>
    <source>
        <strain evidence="10 11">9PBR-2</strain>
    </source>
</reference>
<evidence type="ECO:0000256" key="7">
    <source>
        <dbReference type="ARBA" id="ARBA00022801"/>
    </source>
</evidence>
<comment type="similarity">
    <text evidence="3">Belongs to the peptidase S51 family.</text>
</comment>
<keyword evidence="6" id="KW-0645">Protease</keyword>
<dbReference type="Proteomes" id="UP000280066">
    <property type="component" value="Unassembled WGS sequence"/>
</dbReference>
<dbReference type="GO" id="GO:0008241">
    <property type="term" value="F:peptidyl-dipeptidase activity"/>
    <property type="evidence" value="ECO:0007669"/>
    <property type="project" value="UniProtKB-EC"/>
</dbReference>
<evidence type="ECO:0000313" key="11">
    <source>
        <dbReference type="Proteomes" id="UP000280066"/>
    </source>
</evidence>
<dbReference type="GO" id="GO:0008236">
    <property type="term" value="F:serine-type peptidase activity"/>
    <property type="evidence" value="ECO:0007669"/>
    <property type="project" value="UniProtKB-KW"/>
</dbReference>
<dbReference type="PANTHER" id="PTHR36175:SF1">
    <property type="entry name" value="CYANOPHYCINASE"/>
    <property type="match status" value="1"/>
</dbReference>
<evidence type="ECO:0000256" key="8">
    <source>
        <dbReference type="ARBA" id="ARBA00022825"/>
    </source>
</evidence>
<comment type="caution">
    <text evidence="10">The sequence shown here is derived from an EMBL/GenBank/DDBJ whole genome shotgun (WGS) entry which is preliminary data.</text>
</comment>
<dbReference type="RefSeq" id="WP_125431286.1">
    <property type="nucleotide sequence ID" value="NZ_RWIS01000009.1"/>
</dbReference>
<evidence type="ECO:0000313" key="10">
    <source>
        <dbReference type="EMBL" id="RSK31050.1"/>
    </source>
</evidence>
<dbReference type="PANTHER" id="PTHR36175">
    <property type="entry name" value="CYANOPHYCINASE"/>
    <property type="match status" value="1"/>
</dbReference>
<gene>
    <name evidence="10" type="ORF">EI290_13585</name>
</gene>
<comment type="catalytic activity">
    <reaction evidence="1">
        <text>[L-4-(L-arginin-2-N-yl)aspartate](n) + H2O = [L-4-(L-arginin-2-N-yl)aspartate](n-1) + L-4-(L-arginin-2-N-yl)aspartate</text>
        <dbReference type="Rhea" id="RHEA:12845"/>
        <dbReference type="Rhea" id="RHEA-COMP:13728"/>
        <dbReference type="Rhea" id="RHEA-COMP:13734"/>
        <dbReference type="ChEBI" id="CHEBI:15377"/>
        <dbReference type="ChEBI" id="CHEBI:137986"/>
        <dbReference type="ChEBI" id="CHEBI:137991"/>
        <dbReference type="EC" id="3.4.15.6"/>
    </reaction>
</comment>
<dbReference type="SUPFAM" id="SSF52317">
    <property type="entry name" value="Class I glutamine amidotransferase-like"/>
    <property type="match status" value="1"/>
</dbReference>
<dbReference type="EC" id="3.4.15.6" evidence="4"/>
<keyword evidence="10" id="KW-0121">Carboxypeptidase</keyword>
<feature type="active site" description="Charge relay system" evidence="9">
    <location>
        <position position="202"/>
    </location>
</feature>
<sequence>MSHTSAAPPLGTLVALGGGDDDALLALLCDLLPKPGLPVEIITVASRDDTRSARAYERALHELGCTGARHLRISEHHPADAPDTLRRLRRASLVFFSGGDQERITDFLLGTEFLRVLQERYQQEPEFIIAGTSAGAAVMPEYMVVQGYGWRALRKGGMLTSHGLGLLPRLLIDQHFVERGRFGRLAHALLAHPMCLGVGLAEETGVIIRQGRYAEVFGDGVVMVVDGRHLQGNNLGRIGRGEPVSGQNFIVHLLVAGQVLDLHSRQIPATTEEETEATKR</sequence>
<evidence type="ECO:0000256" key="2">
    <source>
        <dbReference type="ARBA" id="ARBA00002039"/>
    </source>
</evidence>
<dbReference type="InterPro" id="IPR029062">
    <property type="entry name" value="Class_I_gatase-like"/>
</dbReference>
<dbReference type="AlphaFoldDB" id="A0A3R9P8K6"/>
<dbReference type="InterPro" id="IPR011811">
    <property type="entry name" value="Peptidase_S51_cyanophycinase"/>
</dbReference>
<keyword evidence="7 10" id="KW-0378">Hydrolase</keyword>
<protein>
    <recommendedName>
        <fullName evidence="5">Cyanophycinase</fullName>
        <ecNumber evidence="4">3.4.15.6</ecNumber>
    </recommendedName>
</protein>
<feature type="active site" description="Charge relay system" evidence="9">
    <location>
        <position position="175"/>
    </location>
</feature>
<feature type="active site" description="Charge relay system" evidence="9">
    <location>
        <position position="133"/>
    </location>
</feature>
<dbReference type="CDD" id="cd03145">
    <property type="entry name" value="GAT1_cyanophycinase"/>
    <property type="match status" value="1"/>
</dbReference>
<dbReference type="EMBL" id="RWIS01000009">
    <property type="protein sequence ID" value="RSK31050.1"/>
    <property type="molecule type" value="Genomic_DNA"/>
</dbReference>
<evidence type="ECO:0000256" key="6">
    <source>
        <dbReference type="ARBA" id="ARBA00022670"/>
    </source>
</evidence>
<proteinExistence type="inferred from homology"/>
<keyword evidence="8" id="KW-0720">Serine protease</keyword>
<evidence type="ECO:0000256" key="3">
    <source>
        <dbReference type="ARBA" id="ARBA00006534"/>
    </source>
</evidence>
<accession>A0A3R9P8K6</accession>
<dbReference type="Gene3D" id="3.40.50.880">
    <property type="match status" value="1"/>
</dbReference>
<evidence type="ECO:0000256" key="1">
    <source>
        <dbReference type="ARBA" id="ARBA00001092"/>
    </source>
</evidence>
<evidence type="ECO:0000256" key="5">
    <source>
        <dbReference type="ARBA" id="ARBA00015719"/>
    </source>
</evidence>
<keyword evidence="11" id="KW-1185">Reference proteome</keyword>
<dbReference type="PIRSF" id="PIRSF032067">
    <property type="entry name" value="Cyanophycinase"/>
    <property type="match status" value="1"/>
</dbReference>
<organism evidence="10 11">
    <name type="scientific">Hymenobacter metallilatus</name>
    <dbReference type="NCBI Taxonomy" id="2493666"/>
    <lineage>
        <taxon>Bacteria</taxon>
        <taxon>Pseudomonadati</taxon>
        <taxon>Bacteroidota</taxon>
        <taxon>Cytophagia</taxon>
        <taxon>Cytophagales</taxon>
        <taxon>Hymenobacteraceae</taxon>
        <taxon>Hymenobacter</taxon>
    </lineage>
</organism>
<evidence type="ECO:0000256" key="4">
    <source>
        <dbReference type="ARBA" id="ARBA00013115"/>
    </source>
</evidence>
<dbReference type="InterPro" id="IPR005320">
    <property type="entry name" value="Peptidase_S51"/>
</dbReference>
<dbReference type="Pfam" id="PF03575">
    <property type="entry name" value="Peptidase_S51"/>
    <property type="match status" value="1"/>
</dbReference>
<evidence type="ECO:0000256" key="9">
    <source>
        <dbReference type="PIRSR" id="PIRSR032067-1"/>
    </source>
</evidence>
<dbReference type="GO" id="GO:0006508">
    <property type="term" value="P:proteolysis"/>
    <property type="evidence" value="ECO:0007669"/>
    <property type="project" value="UniProtKB-KW"/>
</dbReference>
<name>A0A3R9P8K6_9BACT</name>
<dbReference type="GO" id="GO:0004180">
    <property type="term" value="F:carboxypeptidase activity"/>
    <property type="evidence" value="ECO:0007669"/>
    <property type="project" value="UniProtKB-KW"/>
</dbReference>
<dbReference type="OrthoDB" id="9799980at2"/>